<feature type="region of interest" description="Disordered" evidence="1">
    <location>
        <begin position="1"/>
        <end position="127"/>
    </location>
</feature>
<dbReference type="AlphaFoldDB" id="A0A6P7L2C4"/>
<gene>
    <name evidence="4" type="primary">nol7</name>
</gene>
<dbReference type="PANTHER" id="PTHR32337">
    <property type="entry name" value="NUCLEOLAR PROTEIN 7"/>
    <property type="match status" value="1"/>
</dbReference>
<dbReference type="PANTHER" id="PTHR32337:SF2">
    <property type="entry name" value="NUCLEOLAR PROTEIN 7"/>
    <property type="match status" value="1"/>
</dbReference>
<dbReference type="KEGG" id="bspl:114844212"/>
<feature type="compositionally biased region" description="Basic and acidic residues" evidence="1">
    <location>
        <begin position="52"/>
        <end position="68"/>
    </location>
</feature>
<feature type="compositionally biased region" description="Polar residues" evidence="1">
    <location>
        <begin position="42"/>
        <end position="51"/>
    </location>
</feature>
<feature type="compositionally biased region" description="Acidic residues" evidence="1">
    <location>
        <begin position="30"/>
        <end position="41"/>
    </location>
</feature>
<accession>A0A6P7L2C4</accession>
<evidence type="ECO:0000313" key="3">
    <source>
        <dbReference type="Proteomes" id="UP000515150"/>
    </source>
</evidence>
<dbReference type="InterPro" id="IPR012579">
    <property type="entry name" value="NOL7_C"/>
</dbReference>
<sequence>MAKKQRGEKSLQSKKADREKRTNEFKLELDSSDDEAPDEVTFENSKTQALQSRKEALDRARREKELLKDKRRKRQELFQEQKKRKLLPADVLEEVASAPSKKQRPSTDEEDKQLQKKKRKLRKSLKHRRVVKGNYTVMLVKERVESHQQQSARDFVQSRLYGPGSHRSTNNELLSLENKTGKNKGAAMQFVKVDWASKKKAKAEKEKKRWIHKQQILSC</sequence>
<evidence type="ECO:0000313" key="4">
    <source>
        <dbReference type="RefSeq" id="XP_028987234.1"/>
    </source>
</evidence>
<evidence type="ECO:0000256" key="1">
    <source>
        <dbReference type="SAM" id="MobiDB-lite"/>
    </source>
</evidence>
<feature type="compositionally biased region" description="Basic residues" evidence="1">
    <location>
        <begin position="115"/>
        <end position="127"/>
    </location>
</feature>
<name>A0A6P7L2C4_BETSP</name>
<dbReference type="GO" id="GO:0005730">
    <property type="term" value="C:nucleolus"/>
    <property type="evidence" value="ECO:0007669"/>
    <property type="project" value="TreeGrafter"/>
</dbReference>
<dbReference type="GeneID" id="114844212"/>
<reference evidence="4" key="1">
    <citation type="submission" date="2025-08" db="UniProtKB">
        <authorList>
            <consortium name="RefSeq"/>
        </authorList>
    </citation>
    <scope>IDENTIFICATION</scope>
</reference>
<evidence type="ECO:0000259" key="2">
    <source>
        <dbReference type="Pfam" id="PF08157"/>
    </source>
</evidence>
<dbReference type="GO" id="GO:0003723">
    <property type="term" value="F:RNA binding"/>
    <property type="evidence" value="ECO:0007669"/>
    <property type="project" value="TreeGrafter"/>
</dbReference>
<proteinExistence type="predicted"/>
<dbReference type="Proteomes" id="UP000515150">
    <property type="component" value="Chromosome 17"/>
</dbReference>
<protein>
    <submittedName>
        <fullName evidence="4">Nucleolar protein 7</fullName>
    </submittedName>
</protein>
<feature type="compositionally biased region" description="Basic and acidic residues" evidence="1">
    <location>
        <begin position="1"/>
        <end position="29"/>
    </location>
</feature>
<dbReference type="CTD" id="51406"/>
<keyword evidence="3" id="KW-1185">Reference proteome</keyword>
<feature type="domain" description="U3 small nucleolar RNA-associated protein NOL7 C-terminal" evidence="2">
    <location>
        <begin position="135"/>
        <end position="196"/>
    </location>
</feature>
<dbReference type="Pfam" id="PF08157">
    <property type="entry name" value="NUC129"/>
    <property type="match status" value="1"/>
</dbReference>
<dbReference type="RefSeq" id="XP_028987234.1">
    <property type="nucleotide sequence ID" value="XM_029131401.3"/>
</dbReference>
<dbReference type="OrthoDB" id="9907143at2759"/>
<organism evidence="3 4">
    <name type="scientific">Betta splendens</name>
    <name type="common">Siamese fighting fish</name>
    <dbReference type="NCBI Taxonomy" id="158456"/>
    <lineage>
        <taxon>Eukaryota</taxon>
        <taxon>Metazoa</taxon>
        <taxon>Chordata</taxon>
        <taxon>Craniata</taxon>
        <taxon>Vertebrata</taxon>
        <taxon>Euteleostomi</taxon>
        <taxon>Actinopterygii</taxon>
        <taxon>Neopterygii</taxon>
        <taxon>Teleostei</taxon>
        <taxon>Neoteleostei</taxon>
        <taxon>Acanthomorphata</taxon>
        <taxon>Anabantaria</taxon>
        <taxon>Anabantiformes</taxon>
        <taxon>Anabantoidei</taxon>
        <taxon>Osphronemidae</taxon>
        <taxon>Betta</taxon>
    </lineage>
</organism>